<dbReference type="NCBIfam" id="NF033519">
    <property type="entry name" value="transpos_ISAzo13"/>
    <property type="match status" value="1"/>
</dbReference>
<organism evidence="2">
    <name type="scientific">mine drainage metagenome</name>
    <dbReference type="NCBI Taxonomy" id="410659"/>
    <lineage>
        <taxon>unclassified sequences</taxon>
        <taxon>metagenomes</taxon>
        <taxon>ecological metagenomes</taxon>
    </lineage>
</organism>
<reference evidence="2" key="2">
    <citation type="journal article" date="2014" name="ISME J.">
        <title>Microbial stratification in low pH oxic and suboxic macroscopic growths along an acid mine drainage.</title>
        <authorList>
            <person name="Mendez-Garcia C."/>
            <person name="Mesa V."/>
            <person name="Sprenger R.R."/>
            <person name="Richter M."/>
            <person name="Diez M.S."/>
            <person name="Solano J."/>
            <person name="Bargiela R."/>
            <person name="Golyshina O.V."/>
            <person name="Manteca A."/>
            <person name="Ramos J.L."/>
            <person name="Gallego J.R."/>
            <person name="Llorente I."/>
            <person name="Martins Dos Santos V.A."/>
            <person name="Jensen O.N."/>
            <person name="Pelaez A.I."/>
            <person name="Sanchez J."/>
            <person name="Ferrer M."/>
        </authorList>
    </citation>
    <scope>NUCLEOTIDE SEQUENCE</scope>
</reference>
<comment type="caution">
    <text evidence="2">The sequence shown here is derived from an EMBL/GenBank/DDBJ whole genome shotgun (WGS) entry which is preliminary data.</text>
</comment>
<accession>T1BB54</accession>
<evidence type="ECO:0000256" key="1">
    <source>
        <dbReference type="SAM" id="MobiDB-lite"/>
    </source>
</evidence>
<dbReference type="AlphaFoldDB" id="T1BB54"/>
<gene>
    <name evidence="2" type="ORF">B1A_08460</name>
</gene>
<protein>
    <submittedName>
        <fullName evidence="2">Rhodopirellula transposase family protein</fullName>
    </submittedName>
</protein>
<dbReference type="InterPro" id="IPR011518">
    <property type="entry name" value="Transposase_36"/>
</dbReference>
<name>T1BB54_9ZZZZ</name>
<proteinExistence type="predicted"/>
<feature type="region of interest" description="Disordered" evidence="1">
    <location>
        <begin position="1"/>
        <end position="23"/>
    </location>
</feature>
<feature type="non-terminal residue" evidence="2">
    <location>
        <position position="188"/>
    </location>
</feature>
<dbReference type="Pfam" id="PF07592">
    <property type="entry name" value="DDE_Tnp_ISAZ013"/>
    <property type="match status" value="1"/>
</dbReference>
<sequence length="188" mass="21178">DKNAGQTWEPQGKPVKVNDHDFPDKDLGKAAPYGVYDIQKNEGWVNVGTDHDTAAFAVESIRRWWLMRGQEIYPDCKEIVIAADGGGSNGHRSRLWKKELQAFADEIGRPIRVSHFPPGTSKWNKIEHRLFSHISLNWKGIPLTSHEVVVNLIASTRTRKGLVVNAVLDENKYPKGIKVADEQMEALN</sequence>
<evidence type="ECO:0000313" key="2">
    <source>
        <dbReference type="EMBL" id="EQD65708.1"/>
    </source>
</evidence>
<reference evidence="2" key="1">
    <citation type="submission" date="2013-08" db="EMBL/GenBank/DDBJ databases">
        <authorList>
            <person name="Mendez C."/>
            <person name="Richter M."/>
            <person name="Ferrer M."/>
            <person name="Sanchez J."/>
        </authorList>
    </citation>
    <scope>NUCLEOTIDE SEQUENCE</scope>
</reference>
<dbReference type="EMBL" id="AUZX01006046">
    <property type="protein sequence ID" value="EQD65708.1"/>
    <property type="molecule type" value="Genomic_DNA"/>
</dbReference>
<feature type="non-terminal residue" evidence="2">
    <location>
        <position position="1"/>
    </location>
</feature>